<dbReference type="EMBL" id="VBAM01000345">
    <property type="protein sequence ID" value="TMJ09552.1"/>
    <property type="molecule type" value="Genomic_DNA"/>
</dbReference>
<reference evidence="1 2" key="1">
    <citation type="journal article" date="2019" name="Nat. Microbiol.">
        <title>Mediterranean grassland soil C-N compound turnover is dependent on rainfall and depth, and is mediated by genomically divergent microorganisms.</title>
        <authorList>
            <person name="Diamond S."/>
            <person name="Andeer P.F."/>
            <person name="Li Z."/>
            <person name="Crits-Christoph A."/>
            <person name="Burstein D."/>
            <person name="Anantharaman K."/>
            <person name="Lane K.R."/>
            <person name="Thomas B.C."/>
            <person name="Pan C."/>
            <person name="Northen T.R."/>
            <person name="Banfield J.F."/>
        </authorList>
    </citation>
    <scope>NUCLEOTIDE SEQUENCE [LARGE SCALE GENOMIC DNA]</scope>
    <source>
        <strain evidence="1">NP_5</strain>
    </source>
</reference>
<dbReference type="Gene3D" id="3.40.50.1000">
    <property type="entry name" value="HAD superfamily/HAD-like"/>
    <property type="match status" value="1"/>
</dbReference>
<name>A0A537LNM8_9BACT</name>
<dbReference type="Proteomes" id="UP000320393">
    <property type="component" value="Unassembled WGS sequence"/>
</dbReference>
<gene>
    <name evidence="1" type="ORF">E6H02_08970</name>
</gene>
<proteinExistence type="predicted"/>
<dbReference type="InterPro" id="IPR000150">
    <property type="entry name" value="Cof"/>
</dbReference>
<dbReference type="SFLD" id="SFLDS00003">
    <property type="entry name" value="Haloacid_Dehalogenase"/>
    <property type="match status" value="1"/>
</dbReference>
<dbReference type="GO" id="GO:0016791">
    <property type="term" value="F:phosphatase activity"/>
    <property type="evidence" value="ECO:0007669"/>
    <property type="project" value="TreeGrafter"/>
</dbReference>
<evidence type="ECO:0000313" key="2">
    <source>
        <dbReference type="Proteomes" id="UP000320393"/>
    </source>
</evidence>
<dbReference type="PANTHER" id="PTHR10000">
    <property type="entry name" value="PHOSPHOSERINE PHOSPHATASE"/>
    <property type="match status" value="1"/>
</dbReference>
<dbReference type="NCBIfam" id="TIGR00099">
    <property type="entry name" value="Cof-subfamily"/>
    <property type="match status" value="1"/>
</dbReference>
<dbReference type="Pfam" id="PF08282">
    <property type="entry name" value="Hydrolase_3"/>
    <property type="match status" value="1"/>
</dbReference>
<dbReference type="InterPro" id="IPR036412">
    <property type="entry name" value="HAD-like_sf"/>
</dbReference>
<dbReference type="PROSITE" id="PS01228">
    <property type="entry name" value="COF_1"/>
    <property type="match status" value="1"/>
</dbReference>
<sequence>MPDVPAYDLLVSDIDGTLVAEDKVVPPGVVAAIAAARARGFRVCLATGRMWASARKYVETVRADPPAILFNGGLLYDFTKDRVIWSRPLALEEARRVLPVLQRFRETSPLVFVQGKAFAERRTQLTDLYARRNAFAVEFAPDFAALLTEGPMKFLVIGAPPDLERLSKALAALPPPAVNQVYSQPDYLEVLPPGIDKGVALRELVRAVGVPLERVVAVGDAMNDLALIQTAGYGVAVEGSPPPLLAAAKWICPRPEQEGVRAVIERLFAGRAA</sequence>
<dbReference type="InterPro" id="IPR023214">
    <property type="entry name" value="HAD_sf"/>
</dbReference>
<dbReference type="SFLD" id="SFLDG01140">
    <property type="entry name" value="C2.B:_Phosphomannomutase_and_P"/>
    <property type="match status" value="1"/>
</dbReference>
<dbReference type="GO" id="GO:0005829">
    <property type="term" value="C:cytosol"/>
    <property type="evidence" value="ECO:0007669"/>
    <property type="project" value="TreeGrafter"/>
</dbReference>
<evidence type="ECO:0000313" key="1">
    <source>
        <dbReference type="EMBL" id="TMJ09552.1"/>
    </source>
</evidence>
<comment type="caution">
    <text evidence="1">The sequence shown here is derived from an EMBL/GenBank/DDBJ whole genome shotgun (WGS) entry which is preliminary data.</text>
</comment>
<dbReference type="InterPro" id="IPR006379">
    <property type="entry name" value="HAD-SF_hydro_IIB"/>
</dbReference>
<dbReference type="SUPFAM" id="SSF56784">
    <property type="entry name" value="HAD-like"/>
    <property type="match status" value="1"/>
</dbReference>
<protein>
    <submittedName>
        <fullName evidence="1">HAD family phosphatase</fullName>
    </submittedName>
</protein>
<dbReference type="PANTHER" id="PTHR10000:SF8">
    <property type="entry name" value="HAD SUPERFAMILY HYDROLASE-LIKE, TYPE 3"/>
    <property type="match status" value="1"/>
</dbReference>
<dbReference type="Gene3D" id="3.30.1240.10">
    <property type="match status" value="1"/>
</dbReference>
<dbReference type="AlphaFoldDB" id="A0A537LNM8"/>
<organism evidence="1 2">
    <name type="scientific">Candidatus Segetimicrobium genomatis</name>
    <dbReference type="NCBI Taxonomy" id="2569760"/>
    <lineage>
        <taxon>Bacteria</taxon>
        <taxon>Bacillati</taxon>
        <taxon>Candidatus Sysuimicrobiota</taxon>
        <taxon>Candidatus Sysuimicrobiia</taxon>
        <taxon>Candidatus Sysuimicrobiales</taxon>
        <taxon>Candidatus Segetimicrobiaceae</taxon>
        <taxon>Candidatus Segetimicrobium</taxon>
    </lineage>
</organism>
<dbReference type="GO" id="GO:0000287">
    <property type="term" value="F:magnesium ion binding"/>
    <property type="evidence" value="ECO:0007669"/>
    <property type="project" value="TreeGrafter"/>
</dbReference>
<accession>A0A537LNM8</accession>
<dbReference type="NCBIfam" id="TIGR01484">
    <property type="entry name" value="HAD-SF-IIB"/>
    <property type="match status" value="1"/>
</dbReference>